<accession>A0A6A4VIE0</accession>
<dbReference type="OrthoDB" id="498590at2759"/>
<sequence length="87" mass="9824">MRRICTIEFESLWVGSARLRRAVGPAKYASDMMHRQVGGGKRIRMDEGPPTDYEAPPMTPYSEMDPATPYSVPATPYSHMEQTPVHQ</sequence>
<organism evidence="2 3">
    <name type="scientific">Amphibalanus amphitrite</name>
    <name type="common">Striped barnacle</name>
    <name type="synonym">Balanus amphitrite</name>
    <dbReference type="NCBI Taxonomy" id="1232801"/>
    <lineage>
        <taxon>Eukaryota</taxon>
        <taxon>Metazoa</taxon>
        <taxon>Ecdysozoa</taxon>
        <taxon>Arthropoda</taxon>
        <taxon>Crustacea</taxon>
        <taxon>Multicrustacea</taxon>
        <taxon>Cirripedia</taxon>
        <taxon>Thoracica</taxon>
        <taxon>Thoracicalcarea</taxon>
        <taxon>Balanomorpha</taxon>
        <taxon>Balanoidea</taxon>
        <taxon>Balanidae</taxon>
        <taxon>Amphibalaninae</taxon>
        <taxon>Amphibalanus</taxon>
    </lineage>
</organism>
<evidence type="ECO:0000313" key="3">
    <source>
        <dbReference type="Proteomes" id="UP000440578"/>
    </source>
</evidence>
<evidence type="ECO:0000256" key="1">
    <source>
        <dbReference type="SAM" id="MobiDB-lite"/>
    </source>
</evidence>
<comment type="caution">
    <text evidence="2">The sequence shown here is derived from an EMBL/GenBank/DDBJ whole genome shotgun (WGS) entry which is preliminary data.</text>
</comment>
<dbReference type="AlphaFoldDB" id="A0A6A4VIE0"/>
<proteinExistence type="predicted"/>
<dbReference type="Proteomes" id="UP000440578">
    <property type="component" value="Unassembled WGS sequence"/>
</dbReference>
<gene>
    <name evidence="2" type="ORF">FJT64_011556</name>
</gene>
<feature type="region of interest" description="Disordered" evidence="1">
    <location>
        <begin position="37"/>
        <end position="87"/>
    </location>
</feature>
<reference evidence="2 3" key="1">
    <citation type="submission" date="2019-07" db="EMBL/GenBank/DDBJ databases">
        <title>Draft genome assembly of a fouling barnacle, Amphibalanus amphitrite (Darwin, 1854): The first reference genome for Thecostraca.</title>
        <authorList>
            <person name="Kim W."/>
        </authorList>
    </citation>
    <scope>NUCLEOTIDE SEQUENCE [LARGE SCALE GENOMIC DNA]</scope>
    <source>
        <strain evidence="2">SNU_AA5</strain>
        <tissue evidence="2">Soma without cirri and trophi</tissue>
    </source>
</reference>
<dbReference type="EMBL" id="VIIS01001968">
    <property type="protein sequence ID" value="KAF0290242.1"/>
    <property type="molecule type" value="Genomic_DNA"/>
</dbReference>
<keyword evidence="3" id="KW-1185">Reference proteome</keyword>
<name>A0A6A4VIE0_AMPAM</name>
<evidence type="ECO:0000313" key="2">
    <source>
        <dbReference type="EMBL" id="KAF0290242.1"/>
    </source>
</evidence>
<protein>
    <submittedName>
        <fullName evidence="2">Uncharacterized protein</fullName>
    </submittedName>
</protein>